<comment type="function">
    <text evidence="10">A helicase/nuclease that prepares dsDNA breaks (DSB) for recombinational DNA repair. Binds to DSBs and unwinds DNA via a highly rapid and processive ATP-dependent bidirectional helicase activity. Unwinds dsDNA until it encounters a Chi (crossover hotspot instigator) sequence from the 3' direction. Cuts ssDNA a few nucleotides 3' to the Chi site. The properties and activities of the enzyme are changed at Chi. The Chi-altered holoenzyme produces a long 3'-ssDNA overhang and facilitates RecA-binding to the ssDNA for homologous DNA recombination and repair. Holoenzyme degrades any linearized DNA that is unable to undergo homologous recombination. In the holoenzyme this subunit recognizes the wild-type Chi sequence, and when added to isolated RecB increases its ATP-dependent helicase processivity.</text>
</comment>
<dbReference type="STRING" id="1116472.MGMO_59c00090"/>
<dbReference type="SUPFAM" id="SSF52980">
    <property type="entry name" value="Restriction endonuclease-like"/>
    <property type="match status" value="1"/>
</dbReference>
<dbReference type="Gene3D" id="3.40.50.300">
    <property type="entry name" value="P-loop containing nucleotide triphosphate hydrolases"/>
    <property type="match status" value="2"/>
</dbReference>
<evidence type="ECO:0000256" key="8">
    <source>
        <dbReference type="ARBA" id="ARBA00023125"/>
    </source>
</evidence>
<dbReference type="Gene3D" id="1.10.10.990">
    <property type="match status" value="1"/>
</dbReference>
<evidence type="ECO:0000256" key="10">
    <source>
        <dbReference type="HAMAP-Rule" id="MF_01486"/>
    </source>
</evidence>
<evidence type="ECO:0000259" key="11">
    <source>
        <dbReference type="Pfam" id="PF17946"/>
    </source>
</evidence>
<keyword evidence="5 10" id="KW-0347">Helicase</keyword>
<dbReference type="InterPro" id="IPR011335">
    <property type="entry name" value="Restrct_endonuc-II-like"/>
</dbReference>
<evidence type="ECO:0000256" key="4">
    <source>
        <dbReference type="ARBA" id="ARBA00022801"/>
    </source>
</evidence>
<dbReference type="GO" id="GO:0003677">
    <property type="term" value="F:DNA binding"/>
    <property type="evidence" value="ECO:0007669"/>
    <property type="project" value="UniProtKB-UniRule"/>
</dbReference>
<comment type="miscellaneous">
    <text evidence="10">In the RecBCD complex, RecB has a slow 3'-5' helicase, an exonuclease activity and loads RecA onto ssDNA, RecD has a fast 5'-3' helicase activity, while RecC stimulates the ATPase and processivity of the RecB helicase and contributes to recognition of the Chi site.</text>
</comment>
<dbReference type="Pfam" id="PF17946">
    <property type="entry name" value="RecC_C"/>
    <property type="match status" value="1"/>
</dbReference>
<dbReference type="AlphaFoldDB" id="V5C1N4"/>
<comment type="caution">
    <text evidence="12">The sequence shown here is derived from an EMBL/GenBank/DDBJ whole genome shotgun (WGS) entry which is preliminary data.</text>
</comment>
<dbReference type="EMBL" id="AYLO01000057">
    <property type="protein sequence ID" value="ESS72387.1"/>
    <property type="molecule type" value="Genomic_DNA"/>
</dbReference>
<organism evidence="12 13">
    <name type="scientific">Methyloglobulus morosus KoM1</name>
    <dbReference type="NCBI Taxonomy" id="1116472"/>
    <lineage>
        <taxon>Bacteria</taxon>
        <taxon>Pseudomonadati</taxon>
        <taxon>Pseudomonadota</taxon>
        <taxon>Gammaproteobacteria</taxon>
        <taxon>Methylococcales</taxon>
        <taxon>Methylococcaceae</taxon>
        <taxon>Methyloglobulus</taxon>
    </lineage>
</organism>
<dbReference type="Gene3D" id="3.40.50.10930">
    <property type="match status" value="1"/>
</dbReference>
<dbReference type="OrthoDB" id="9762834at2"/>
<dbReference type="PATRIC" id="fig|1116472.3.peg.1829"/>
<proteinExistence type="inferred from homology"/>
<sequence length="1166" mass="132761">MTKASQPSSLDCGIAVIHSNQLEELRDVVEYWLRRHPLAPLENEIFLVQSNGMGQWLKQGLAQNSALGIAAAIKIQLPALFIWNAYRAVLGQQLTTEQPLAKSPLTWRLYRLLPTLVSQPDFVALARFLTDDTNCRKRFQLAEQLADLFDQYQVYRSDWINDWGNGHDKLRNAQGEMLPMPELQHWQPLLWRAIQADLGEIDTEYASRASVHTLFMNRIDGLAQRPAGIPRRIIVFGLSSLPQQSLEVLAKLGKFCQIVLFVHNPCQYYWADIIEDKELLKANRRRQHYKSGMTAAMPPEELHLKTQPLLAAWGKQGRDYIRLLDHFDETQRYANWHWPDNKIDLFKDYGESGTRNLLQQLQQTILDLEPLPCDPVTLSAIDNSLAFHIAHSPQREVEILHDQLLDRFNAAEHNGNRLHPRDIVVMVPDINKYAPHIRAVFGQIKPEDPRYIPYSLADQQQRGQNPLLVAVETLANLPESRFTVSEFLGLLEVPALRQRFGIEEAAIPTLHQWIEESGIRWGLNAWQRAQTVDGIPDHLEANTWHFGLKRMLLGYAVGAGTAFNGIEPFEEIGGLEANWLGNVSFLLETLEKYAIQLKPDKNFTEWQQTLLALMDDFFASDNEPERKILETLTRSLTTWGHNCEQAGLTSGDTLPLSVVREAWLAGVDEPTLHQRFLSGRINFCTLMPMRAIPFRIICLLGMNDGDYPRSHQPQSFDLMSQRGQYRPGDRSRRQDDQYLFLEALLSAREQLYISWVGRNIRDNSELPPSVLVSQLRDTLEQGWQLSDNSPSLLSMLTVKHPLQAFSKQYVTRLRDPRLFTYAREWFEESTPLNPSKPTTITNDEKNLTLTVESLAYFLRSPVKAFCNQTLKFGFDDERVTSEDNEPFGFNALDSYGLSNDLLNAVKNSNPNNLNDFFDHECTTLAAKGKLPLGPFALAAFDSIKYPVTQAFQQYQAYLDDWPTMLLPQSCEVKFELDNGITILLTGNLSQLRQKEDGKSKGLIHLTAQSLIAKDSKIDFHKLLLHWVQHLLGCAVGMSLQSLVISADSVLEIAPIPKEAADDLLKTLGYAWHQGLQAPLPIACKTEFAWLDAKPEQADAVAISKYEGNDWSKGEVHYDAYLARFFPNFASLSPPDSEHGFKFWADTLYRPLFDHAKLHQTVQEAQP</sequence>
<dbReference type="PANTHER" id="PTHR30591:SF1">
    <property type="entry name" value="RECBCD ENZYME SUBUNIT RECC"/>
    <property type="match status" value="1"/>
</dbReference>
<dbReference type="GO" id="GO:0000724">
    <property type="term" value="P:double-strand break repair via homologous recombination"/>
    <property type="evidence" value="ECO:0007669"/>
    <property type="project" value="UniProtKB-UniRule"/>
</dbReference>
<dbReference type="RefSeq" id="WP_023494593.1">
    <property type="nucleotide sequence ID" value="NZ_AYLO01000057.1"/>
</dbReference>
<dbReference type="PANTHER" id="PTHR30591">
    <property type="entry name" value="RECBCD ENZYME SUBUNIT RECC"/>
    <property type="match status" value="1"/>
</dbReference>
<evidence type="ECO:0000313" key="13">
    <source>
        <dbReference type="Proteomes" id="UP000017842"/>
    </source>
</evidence>
<dbReference type="GO" id="GO:0008854">
    <property type="term" value="F:exodeoxyribonuclease V activity"/>
    <property type="evidence" value="ECO:0007669"/>
    <property type="project" value="InterPro"/>
</dbReference>
<evidence type="ECO:0000256" key="3">
    <source>
        <dbReference type="ARBA" id="ARBA00022763"/>
    </source>
</evidence>
<reference evidence="12 13" key="1">
    <citation type="journal article" date="2013" name="Genome Announc.">
        <title>Draft Genome Sequence of the Methanotrophic Gammaproteobacterium Methyloglobulus morosus DSM 22980 Strain KoM1.</title>
        <authorList>
            <person name="Poehlein A."/>
            <person name="Deutzmann J.S."/>
            <person name="Daniel R."/>
            <person name="Simeonova D.D."/>
        </authorList>
    </citation>
    <scope>NUCLEOTIDE SEQUENCE [LARGE SCALE GENOMIC DNA]</scope>
    <source>
        <strain evidence="12 13">KoM1</strain>
    </source>
</reference>
<evidence type="ECO:0000313" key="12">
    <source>
        <dbReference type="EMBL" id="ESS72387.1"/>
    </source>
</evidence>
<accession>V5C1N4</accession>
<dbReference type="Gene3D" id="1.10.10.160">
    <property type="match status" value="1"/>
</dbReference>
<dbReference type="InterPro" id="IPR027417">
    <property type="entry name" value="P-loop_NTPase"/>
</dbReference>
<evidence type="ECO:0000256" key="9">
    <source>
        <dbReference type="ARBA" id="ARBA00023204"/>
    </source>
</evidence>
<dbReference type="eggNOG" id="COG1330">
    <property type="taxonomic scope" value="Bacteria"/>
</dbReference>
<keyword evidence="8 10" id="KW-0238">DNA-binding</keyword>
<evidence type="ECO:0000256" key="2">
    <source>
        <dbReference type="ARBA" id="ARBA00022741"/>
    </source>
</evidence>
<gene>
    <name evidence="10 12" type="primary">recC</name>
    <name evidence="12" type="ORF">MGMO_59c00090</name>
</gene>
<keyword evidence="6 10" id="KW-0269">Exonuclease</keyword>
<dbReference type="GO" id="GO:0005524">
    <property type="term" value="F:ATP binding"/>
    <property type="evidence" value="ECO:0007669"/>
    <property type="project" value="UniProtKB-UniRule"/>
</dbReference>
<dbReference type="GO" id="GO:0003678">
    <property type="term" value="F:DNA helicase activity"/>
    <property type="evidence" value="ECO:0007669"/>
    <property type="project" value="UniProtKB-UniRule"/>
</dbReference>
<protein>
    <recommendedName>
        <fullName evidence="10">RecBCD enzyme subunit RecC</fullName>
    </recommendedName>
    <alternativeName>
        <fullName evidence="10">Exonuclease V subunit RecC</fullName>
        <shortName evidence="10">ExoV subunit RecC</shortName>
    </alternativeName>
    <alternativeName>
        <fullName evidence="10">Helicase/nuclease RecBCD subunit RecC</fullName>
    </alternativeName>
</protein>
<keyword evidence="3 10" id="KW-0227">DNA damage</keyword>
<evidence type="ECO:0000256" key="5">
    <source>
        <dbReference type="ARBA" id="ARBA00022806"/>
    </source>
</evidence>
<keyword evidence="7 10" id="KW-0067">ATP-binding</keyword>
<feature type="domain" description="RecC C-terminal" evidence="11">
    <location>
        <begin position="848"/>
        <end position="1092"/>
    </location>
</feature>
<keyword evidence="13" id="KW-1185">Reference proteome</keyword>
<keyword evidence="9 10" id="KW-0234">DNA repair</keyword>
<dbReference type="HAMAP" id="MF_01486">
    <property type="entry name" value="RecC"/>
    <property type="match status" value="1"/>
</dbReference>
<dbReference type="SUPFAM" id="SSF52540">
    <property type="entry name" value="P-loop containing nucleoside triphosphate hydrolases"/>
    <property type="match status" value="2"/>
</dbReference>
<dbReference type="NCBIfam" id="TIGR01450">
    <property type="entry name" value="recC"/>
    <property type="match status" value="1"/>
</dbReference>
<keyword evidence="4 10" id="KW-0378">Hydrolase</keyword>
<comment type="subunit">
    <text evidence="10">Heterotrimer of RecB, RecC and RecD. All subunits contribute to DNA-binding.</text>
</comment>
<keyword evidence="1 10" id="KW-0540">Nuclease</keyword>
<evidence type="ECO:0000256" key="7">
    <source>
        <dbReference type="ARBA" id="ARBA00022840"/>
    </source>
</evidence>
<dbReference type="InterPro" id="IPR041500">
    <property type="entry name" value="RecC_C"/>
</dbReference>
<dbReference type="PIRSF" id="PIRSF000980">
    <property type="entry name" value="RecC"/>
    <property type="match status" value="1"/>
</dbReference>
<dbReference type="Pfam" id="PF04257">
    <property type="entry name" value="Exonuc_V_gamma"/>
    <property type="match status" value="1"/>
</dbReference>
<name>V5C1N4_9GAMM</name>
<evidence type="ECO:0000256" key="1">
    <source>
        <dbReference type="ARBA" id="ARBA00022722"/>
    </source>
</evidence>
<comment type="similarity">
    <text evidence="10">Belongs to the RecC family.</text>
</comment>
<evidence type="ECO:0000256" key="6">
    <source>
        <dbReference type="ARBA" id="ARBA00022839"/>
    </source>
</evidence>
<dbReference type="InterPro" id="IPR013986">
    <property type="entry name" value="DExx_box_DNA_helicase_dom_sf"/>
</dbReference>
<dbReference type="GO" id="GO:0009338">
    <property type="term" value="C:exodeoxyribonuclease V complex"/>
    <property type="evidence" value="ECO:0007669"/>
    <property type="project" value="InterPro"/>
</dbReference>
<keyword evidence="2 10" id="KW-0547">Nucleotide-binding</keyword>
<dbReference type="InterPro" id="IPR006697">
    <property type="entry name" value="RecC"/>
</dbReference>
<dbReference type="Proteomes" id="UP000017842">
    <property type="component" value="Unassembled WGS sequence"/>
</dbReference>